<reference evidence="2 3" key="1">
    <citation type="submission" date="2020-08" db="EMBL/GenBank/DDBJ databases">
        <title>Genomic Encyclopedia of Type Strains, Phase IV (KMG-V): Genome sequencing to study the core and pangenomes of soil and plant-associated prokaryotes.</title>
        <authorList>
            <person name="Whitman W."/>
        </authorList>
    </citation>
    <scope>NUCLEOTIDE SEQUENCE [LARGE SCALE GENOMIC DNA]</scope>
    <source>
        <strain evidence="2 3">SEMIA 4084</strain>
    </source>
</reference>
<organism evidence="2 3">
    <name type="scientific">Rhizobium giardinii</name>
    <dbReference type="NCBI Taxonomy" id="56731"/>
    <lineage>
        <taxon>Bacteria</taxon>
        <taxon>Pseudomonadati</taxon>
        <taxon>Pseudomonadota</taxon>
        <taxon>Alphaproteobacteria</taxon>
        <taxon>Hyphomicrobiales</taxon>
        <taxon>Rhizobiaceae</taxon>
        <taxon>Rhizobium/Agrobacterium group</taxon>
        <taxon>Rhizobium</taxon>
    </lineage>
</organism>
<dbReference type="RefSeq" id="WP_040669328.1">
    <property type="nucleotide sequence ID" value="NZ_JACHBK010000006.1"/>
</dbReference>
<dbReference type="AlphaFoldDB" id="A0A7W8UCR6"/>
<proteinExistence type="predicted"/>
<name>A0A7W8UCR6_9HYPH</name>
<feature type="region of interest" description="Disordered" evidence="1">
    <location>
        <begin position="47"/>
        <end position="67"/>
    </location>
</feature>
<gene>
    <name evidence="2" type="ORF">GGD55_003026</name>
</gene>
<comment type="caution">
    <text evidence="2">The sequence shown here is derived from an EMBL/GenBank/DDBJ whole genome shotgun (WGS) entry which is preliminary data.</text>
</comment>
<evidence type="ECO:0000313" key="2">
    <source>
        <dbReference type="EMBL" id="MBB5536319.1"/>
    </source>
</evidence>
<sequence>MVEASLIAERAEAEHHLAEAMRITNDAIRRVHKLGLTVNAQIITMHTGEGPMPQLNFGTTDRQRGAI</sequence>
<accession>A0A7W8UCR6</accession>
<dbReference type="EMBL" id="JACHBK010000006">
    <property type="protein sequence ID" value="MBB5536319.1"/>
    <property type="molecule type" value="Genomic_DNA"/>
</dbReference>
<evidence type="ECO:0000256" key="1">
    <source>
        <dbReference type="SAM" id="MobiDB-lite"/>
    </source>
</evidence>
<protein>
    <submittedName>
        <fullName evidence="2">Uncharacterized protein</fullName>
    </submittedName>
</protein>
<keyword evidence="3" id="KW-1185">Reference proteome</keyword>
<dbReference type="Proteomes" id="UP000585507">
    <property type="component" value="Unassembled WGS sequence"/>
</dbReference>
<evidence type="ECO:0000313" key="3">
    <source>
        <dbReference type="Proteomes" id="UP000585507"/>
    </source>
</evidence>